<gene>
    <name evidence="4" type="ORF">APLA_LOCUS10739</name>
</gene>
<accession>A0A8S1AGX7</accession>
<dbReference type="Proteomes" id="UP000494256">
    <property type="component" value="Unassembled WGS sequence"/>
</dbReference>
<keyword evidence="3" id="KW-0732">Signal</keyword>
<dbReference type="SMART" id="SM00708">
    <property type="entry name" value="PhBP"/>
    <property type="match status" value="1"/>
</dbReference>
<evidence type="ECO:0000313" key="4">
    <source>
        <dbReference type="EMBL" id="CAB3244425.1"/>
    </source>
</evidence>
<evidence type="ECO:0000256" key="2">
    <source>
        <dbReference type="ARBA" id="ARBA00022448"/>
    </source>
</evidence>
<dbReference type="CDD" id="cd23992">
    <property type="entry name" value="PBP_GOBP"/>
    <property type="match status" value="1"/>
</dbReference>
<dbReference type="PRINTS" id="PR00484">
    <property type="entry name" value="PBPGOBP"/>
</dbReference>
<dbReference type="InterPro" id="IPR006072">
    <property type="entry name" value="Odorant/phero-bd_Lep"/>
</dbReference>
<evidence type="ECO:0000256" key="1">
    <source>
        <dbReference type="ARBA" id="ARBA00008098"/>
    </source>
</evidence>
<sequence>MLFKTSCFYVLLLPVLGSQQSKVINSISKHIGNVVLECKQEMGLSKDVIDEFLAFWNPKQELTGTKQGCADACVLKKLDLLQRGGQVKRDNTITFLKANGADPEMSSKIIELLTLCTRAAITKKPEDGCVLGLEIFKCFRYGIFRLHWAPELGDDNLDEMDEIPA</sequence>
<comment type="caution">
    <text evidence="4">The sequence shown here is derived from an EMBL/GenBank/DDBJ whole genome shotgun (WGS) entry which is preliminary data.</text>
</comment>
<name>A0A8S1AGX7_ARCPL</name>
<dbReference type="Pfam" id="PF01395">
    <property type="entry name" value="PBP_GOBP"/>
    <property type="match status" value="1"/>
</dbReference>
<dbReference type="InterPro" id="IPR006170">
    <property type="entry name" value="PBP/GOBP"/>
</dbReference>
<feature type="chain" id="PRO_5035839418" evidence="3">
    <location>
        <begin position="18"/>
        <end position="165"/>
    </location>
</feature>
<dbReference type="OrthoDB" id="5835829at2759"/>
<dbReference type="GO" id="GO:0005549">
    <property type="term" value="F:odorant binding"/>
    <property type="evidence" value="ECO:0007669"/>
    <property type="project" value="InterPro"/>
</dbReference>
<evidence type="ECO:0000256" key="3">
    <source>
        <dbReference type="SAM" id="SignalP"/>
    </source>
</evidence>
<dbReference type="Gene3D" id="1.10.238.20">
    <property type="entry name" value="Pheromone/general odorant binding protein domain"/>
    <property type="match status" value="1"/>
</dbReference>
<dbReference type="EMBL" id="CADEBD010000316">
    <property type="protein sequence ID" value="CAB3244425.1"/>
    <property type="molecule type" value="Genomic_DNA"/>
</dbReference>
<dbReference type="SUPFAM" id="SSF47565">
    <property type="entry name" value="Insect pheromone/odorant-binding proteins"/>
    <property type="match status" value="1"/>
</dbReference>
<organism evidence="4 5">
    <name type="scientific">Arctia plantaginis</name>
    <name type="common">Wood tiger moth</name>
    <name type="synonym">Phalaena plantaginis</name>
    <dbReference type="NCBI Taxonomy" id="874455"/>
    <lineage>
        <taxon>Eukaryota</taxon>
        <taxon>Metazoa</taxon>
        <taxon>Ecdysozoa</taxon>
        <taxon>Arthropoda</taxon>
        <taxon>Hexapoda</taxon>
        <taxon>Insecta</taxon>
        <taxon>Pterygota</taxon>
        <taxon>Neoptera</taxon>
        <taxon>Endopterygota</taxon>
        <taxon>Lepidoptera</taxon>
        <taxon>Glossata</taxon>
        <taxon>Ditrysia</taxon>
        <taxon>Noctuoidea</taxon>
        <taxon>Erebidae</taxon>
        <taxon>Arctiinae</taxon>
        <taxon>Arctia</taxon>
    </lineage>
</organism>
<keyword evidence="2" id="KW-0813">Transport</keyword>
<evidence type="ECO:0000313" key="5">
    <source>
        <dbReference type="Proteomes" id="UP000494256"/>
    </source>
</evidence>
<proteinExistence type="inferred from homology"/>
<dbReference type="AlphaFoldDB" id="A0A8S1AGX7"/>
<feature type="signal peptide" evidence="3">
    <location>
        <begin position="1"/>
        <end position="17"/>
    </location>
</feature>
<dbReference type="InterPro" id="IPR036728">
    <property type="entry name" value="PBP_GOBP_sf"/>
</dbReference>
<protein>
    <submittedName>
        <fullName evidence="4">Uncharacterized protein</fullName>
    </submittedName>
</protein>
<comment type="similarity">
    <text evidence="1">Belongs to the PBP/GOBP family.</text>
</comment>
<reference evidence="4 5" key="1">
    <citation type="submission" date="2020-04" db="EMBL/GenBank/DDBJ databases">
        <authorList>
            <person name="Wallbank WR R."/>
            <person name="Pardo Diaz C."/>
            <person name="Kozak K."/>
            <person name="Martin S."/>
            <person name="Jiggins C."/>
            <person name="Moest M."/>
            <person name="Warren A I."/>
            <person name="Byers J.R.P. K."/>
            <person name="Montejo-Kovacevich G."/>
            <person name="Yen C E."/>
        </authorList>
    </citation>
    <scope>NUCLEOTIDE SEQUENCE [LARGE SCALE GENOMIC DNA]</scope>
</reference>